<feature type="transmembrane region" description="Helical" evidence="8">
    <location>
        <begin position="358"/>
        <end position="383"/>
    </location>
</feature>
<name>A0A9Q8UTU6_PASFU</name>
<evidence type="ECO:0000256" key="2">
    <source>
        <dbReference type="ARBA" id="ARBA00010642"/>
    </source>
</evidence>
<dbReference type="InterPro" id="IPR010308">
    <property type="entry name" value="TRP_C"/>
</dbReference>
<evidence type="ECO:0000256" key="1">
    <source>
        <dbReference type="ARBA" id="ARBA00004141"/>
    </source>
</evidence>
<dbReference type="AlphaFoldDB" id="A0A9Q8UTU6"/>
<dbReference type="Pfam" id="PF14558">
    <property type="entry name" value="TRP_N"/>
    <property type="match status" value="1"/>
</dbReference>
<dbReference type="SMART" id="SM01320">
    <property type="entry name" value="TRP_N"/>
    <property type="match status" value="1"/>
</dbReference>
<dbReference type="GO" id="GO:0009272">
    <property type="term" value="P:fungal-type cell wall biogenesis"/>
    <property type="evidence" value="ECO:0007669"/>
    <property type="project" value="TreeGrafter"/>
</dbReference>
<feature type="chain" id="PRO_5040258918" evidence="9">
    <location>
        <begin position="23"/>
        <end position="736"/>
    </location>
</feature>
<dbReference type="GO" id="GO:0055085">
    <property type="term" value="P:transmembrane transport"/>
    <property type="evidence" value="ECO:0007669"/>
    <property type="project" value="TreeGrafter"/>
</dbReference>
<dbReference type="PANTHER" id="PTHR31145:SF5">
    <property type="entry name" value="DUF907 DOMAIN PROTEIN (AFU_ORTHOLOGUE AFUA_2G06100)"/>
    <property type="match status" value="1"/>
</dbReference>
<comment type="subcellular location">
    <subcellularLocation>
        <location evidence="1">Membrane</location>
        <topology evidence="1">Multi-pass membrane protein</topology>
    </subcellularLocation>
</comment>
<keyword evidence="12" id="KW-1185">Reference proteome</keyword>
<feature type="transmembrane region" description="Helical" evidence="8">
    <location>
        <begin position="410"/>
        <end position="430"/>
    </location>
</feature>
<keyword evidence="3 8" id="KW-0812">Transmembrane</keyword>
<dbReference type="Proteomes" id="UP000756132">
    <property type="component" value="Chromosome 9"/>
</dbReference>
<dbReference type="InterPro" id="IPR040241">
    <property type="entry name" value="TRP_Flc/Pkd2-like"/>
</dbReference>
<feature type="region of interest" description="Disordered" evidence="7">
    <location>
        <begin position="699"/>
        <end position="736"/>
    </location>
</feature>
<evidence type="ECO:0000313" key="11">
    <source>
        <dbReference type="EMBL" id="UJO22195.1"/>
    </source>
</evidence>
<evidence type="ECO:0000259" key="10">
    <source>
        <dbReference type="SMART" id="SM01320"/>
    </source>
</evidence>
<dbReference type="GO" id="GO:0016020">
    <property type="term" value="C:membrane"/>
    <property type="evidence" value="ECO:0007669"/>
    <property type="project" value="UniProtKB-SubCell"/>
</dbReference>
<evidence type="ECO:0000256" key="4">
    <source>
        <dbReference type="ARBA" id="ARBA00022729"/>
    </source>
</evidence>
<dbReference type="Pfam" id="PF06011">
    <property type="entry name" value="TRP"/>
    <property type="match status" value="1"/>
</dbReference>
<evidence type="ECO:0000256" key="7">
    <source>
        <dbReference type="SAM" id="MobiDB-lite"/>
    </source>
</evidence>
<feature type="transmembrane region" description="Helical" evidence="8">
    <location>
        <begin position="555"/>
        <end position="574"/>
    </location>
</feature>
<evidence type="ECO:0000313" key="12">
    <source>
        <dbReference type="Proteomes" id="UP000756132"/>
    </source>
</evidence>
<dbReference type="RefSeq" id="XP_047766561.1">
    <property type="nucleotide sequence ID" value="XM_047908791.1"/>
</dbReference>
<evidence type="ECO:0000256" key="3">
    <source>
        <dbReference type="ARBA" id="ARBA00022692"/>
    </source>
</evidence>
<dbReference type="EMBL" id="CP090171">
    <property type="protein sequence ID" value="UJO22195.1"/>
    <property type="molecule type" value="Genomic_DNA"/>
</dbReference>
<evidence type="ECO:0000256" key="8">
    <source>
        <dbReference type="SAM" id="Phobius"/>
    </source>
</evidence>
<keyword evidence="6 8" id="KW-0472">Membrane</keyword>
<comment type="similarity">
    <text evidence="2">Belongs to the transient receptor potential (TRP) ion channel family.</text>
</comment>
<protein>
    <submittedName>
        <fullName evidence="11">Flavin carrier protein 2</fullName>
    </submittedName>
</protein>
<keyword evidence="5 8" id="KW-1133">Transmembrane helix</keyword>
<feature type="transmembrane region" description="Helical" evidence="8">
    <location>
        <begin position="523"/>
        <end position="543"/>
    </location>
</feature>
<feature type="transmembrane region" description="Helical" evidence="8">
    <location>
        <begin position="586"/>
        <end position="615"/>
    </location>
</feature>
<dbReference type="OrthoDB" id="2115177at2759"/>
<feature type="transmembrane region" description="Helical" evidence="8">
    <location>
        <begin position="436"/>
        <end position="461"/>
    </location>
</feature>
<keyword evidence="4 9" id="KW-0732">Signal</keyword>
<feature type="transmembrane region" description="Helical" evidence="8">
    <location>
        <begin position="498"/>
        <end position="517"/>
    </location>
</feature>
<dbReference type="InterPro" id="IPR032800">
    <property type="entry name" value="TRP_N"/>
</dbReference>
<reference evidence="11" key="1">
    <citation type="submission" date="2021-12" db="EMBL/GenBank/DDBJ databases">
        <authorList>
            <person name="Zaccaron A."/>
            <person name="Stergiopoulos I."/>
        </authorList>
    </citation>
    <scope>NUCLEOTIDE SEQUENCE</scope>
    <source>
        <strain evidence="11">Race5_Kim</strain>
    </source>
</reference>
<proteinExistence type="inferred from homology"/>
<organism evidence="11 12">
    <name type="scientific">Passalora fulva</name>
    <name type="common">Tomato leaf mold</name>
    <name type="synonym">Cladosporium fulvum</name>
    <dbReference type="NCBI Taxonomy" id="5499"/>
    <lineage>
        <taxon>Eukaryota</taxon>
        <taxon>Fungi</taxon>
        <taxon>Dikarya</taxon>
        <taxon>Ascomycota</taxon>
        <taxon>Pezizomycotina</taxon>
        <taxon>Dothideomycetes</taxon>
        <taxon>Dothideomycetidae</taxon>
        <taxon>Mycosphaerellales</taxon>
        <taxon>Mycosphaerellaceae</taxon>
        <taxon>Fulvia</taxon>
    </lineage>
</organism>
<dbReference type="KEGG" id="ffu:CLAFUR5_09643"/>
<dbReference type="OMA" id="KSYWWIF"/>
<dbReference type="PANTHER" id="PTHR31145">
    <property type="entry name" value="INTEGRAL MEMBRANE PROTEIN (AFU_ORTHOLOGUE AFUA_7G01610)"/>
    <property type="match status" value="1"/>
</dbReference>
<evidence type="ECO:0000256" key="5">
    <source>
        <dbReference type="ARBA" id="ARBA00022989"/>
    </source>
</evidence>
<evidence type="ECO:0000256" key="6">
    <source>
        <dbReference type="ARBA" id="ARBA00023136"/>
    </source>
</evidence>
<reference evidence="11" key="2">
    <citation type="journal article" date="2022" name="Microb. Genom.">
        <title>A chromosome-scale genome assembly of the tomato pathogen Cladosporium fulvum reveals a compartmentalized genome architecture and the presence of a dispensable chromosome.</title>
        <authorList>
            <person name="Zaccaron A.Z."/>
            <person name="Chen L.H."/>
            <person name="Samaras A."/>
            <person name="Stergiopoulos I."/>
        </authorList>
    </citation>
    <scope>NUCLEOTIDE SEQUENCE</scope>
    <source>
        <strain evidence="11">Race5_Kim</strain>
    </source>
</reference>
<feature type="domain" description="ML-like" evidence="10">
    <location>
        <begin position="24"/>
        <end position="170"/>
    </location>
</feature>
<dbReference type="GeneID" id="71989521"/>
<sequence length="736" mass="80287">MRSFGPYIPFILAGALPVSVLAGDILSTTGVSTCISDPDITVKTLNVEYNRANRKIIFDVAGSSAESQKVLLNLVVTAYGREIYTKDFNPCDNSTGISEDAMKQMCPIPAGTFASQGEQTVPEEYASKIPSIAFQVPDLDGLVKLKVTNAESGNELGCIQSSVGNGHTANLPAAQYAAAGMAAAALAMSAIGAVASVGGAGATSPSPTFGEVIGWFQSMATNGMLSVQYPKVYQSFTTNFGFSCGLVQWGAMQNAIDNFRAKTGGNTTDNSYEYLKNNVTLVYNDGTNSSVSKRALSAATNILLARDGVTVDVNGTSQDVGDSTISNSTSSADSKDQRFVSGLQAYAEQLSIPSSNTFMTILLVWAIAVAAIIVLILVFKAILEVWAQFGKLSPAMESWRKRYWWRMAKAITNLMLLLYGVWTLWCVYQWSSGDSWAAQVLAGVTFAIFTAVLAGFTWKIWSKARAAKKMEGTTDKLYDDKDTWIKYSLFYDNYKKSYWWIFIPTIIYMFARGAIIAGANGHGLIQVSGQLIVEALMLCLLLWARPWQRRSGKWINIIIQVVRVASVVMVLIFVEELGISQTTKTVTGVVLIAVQASLTGILAILIAVNAIITCVKENPHRKKRKEQEKLERDLDNLTPLHARNSLLMDPMVQKFPDTSYKAPLVAASPFADARGRYDPVQNRDASPAGRYRDDEALMPAAAPFSHHDQERSMHSRSPSVESRQPRLPDLQFGRAL</sequence>
<evidence type="ECO:0000256" key="9">
    <source>
        <dbReference type="SAM" id="SignalP"/>
    </source>
</evidence>
<feature type="signal peptide" evidence="9">
    <location>
        <begin position="1"/>
        <end position="22"/>
    </location>
</feature>
<accession>A0A9Q8UTU6</accession>
<gene>
    <name evidence="11" type="ORF">CLAFUR5_09643</name>
</gene>